<dbReference type="GO" id="GO:0004758">
    <property type="term" value="F:serine C-palmitoyltransferase activity"/>
    <property type="evidence" value="ECO:0007669"/>
    <property type="project" value="UniProtKB-EC"/>
</dbReference>
<name>A0AA36GBB0_9BILA</name>
<evidence type="ECO:0000256" key="4">
    <source>
        <dbReference type="ARBA" id="ARBA00022679"/>
    </source>
</evidence>
<dbReference type="Gene3D" id="3.90.1150.10">
    <property type="entry name" value="Aspartate Aminotransferase, domain 1"/>
    <property type="match status" value="1"/>
</dbReference>
<dbReference type="PANTHER" id="PTHR13693">
    <property type="entry name" value="CLASS II AMINOTRANSFERASE/8-AMINO-7-OXONONANOATE SYNTHASE"/>
    <property type="match status" value="1"/>
</dbReference>
<dbReference type="GO" id="GO:0016020">
    <property type="term" value="C:membrane"/>
    <property type="evidence" value="ECO:0007669"/>
    <property type="project" value="GOC"/>
</dbReference>
<keyword evidence="9" id="KW-0472">Membrane</keyword>
<dbReference type="InterPro" id="IPR001917">
    <property type="entry name" value="Aminotrans_II_pyridoxalP_BS"/>
</dbReference>
<evidence type="ECO:0000256" key="5">
    <source>
        <dbReference type="ARBA" id="ARBA00022898"/>
    </source>
</evidence>
<dbReference type="Pfam" id="PF00155">
    <property type="entry name" value="Aminotran_1_2"/>
    <property type="match status" value="1"/>
</dbReference>
<dbReference type="AlphaFoldDB" id="A0AA36GBB0"/>
<evidence type="ECO:0000256" key="8">
    <source>
        <dbReference type="RuleBase" id="RU003693"/>
    </source>
</evidence>
<evidence type="ECO:0000313" key="12">
    <source>
        <dbReference type="Proteomes" id="UP001177023"/>
    </source>
</evidence>
<dbReference type="GO" id="GO:0046512">
    <property type="term" value="P:sphingosine biosynthetic process"/>
    <property type="evidence" value="ECO:0007669"/>
    <property type="project" value="TreeGrafter"/>
</dbReference>
<evidence type="ECO:0000256" key="3">
    <source>
        <dbReference type="ARBA" id="ARBA00013220"/>
    </source>
</evidence>
<evidence type="ECO:0000259" key="10">
    <source>
        <dbReference type="Pfam" id="PF00155"/>
    </source>
</evidence>
<dbReference type="EMBL" id="CATQJA010002664">
    <property type="protein sequence ID" value="CAJ0582332.1"/>
    <property type="molecule type" value="Genomic_DNA"/>
</dbReference>
<keyword evidence="6" id="KW-0012">Acyltransferase</keyword>
<dbReference type="InterPro" id="IPR050087">
    <property type="entry name" value="AON_synthase_class-II"/>
</dbReference>
<dbReference type="SUPFAM" id="SSF53383">
    <property type="entry name" value="PLP-dependent transferases"/>
    <property type="match status" value="1"/>
</dbReference>
<keyword evidence="9" id="KW-0812">Transmembrane</keyword>
<keyword evidence="9" id="KW-1133">Transmembrane helix</keyword>
<keyword evidence="5 8" id="KW-0663">Pyridoxal phosphate</keyword>
<evidence type="ECO:0000256" key="1">
    <source>
        <dbReference type="ARBA" id="ARBA00001933"/>
    </source>
</evidence>
<proteinExistence type="inferred from homology"/>
<dbReference type="PANTHER" id="PTHR13693:SF3">
    <property type="entry name" value="LD36009P"/>
    <property type="match status" value="1"/>
</dbReference>
<dbReference type="CDD" id="cd06454">
    <property type="entry name" value="KBL_like"/>
    <property type="match status" value="1"/>
</dbReference>
<keyword evidence="4" id="KW-0808">Transferase</keyword>
<dbReference type="PROSITE" id="PS00599">
    <property type="entry name" value="AA_TRANSFER_CLASS_2"/>
    <property type="match status" value="1"/>
</dbReference>
<feature type="domain" description="Aminotransferase class I/classII large" evidence="10">
    <location>
        <begin position="194"/>
        <end position="552"/>
    </location>
</feature>
<dbReference type="Proteomes" id="UP001177023">
    <property type="component" value="Unassembled WGS sequence"/>
</dbReference>
<dbReference type="GO" id="GO:0017059">
    <property type="term" value="C:serine palmitoyltransferase complex"/>
    <property type="evidence" value="ECO:0007669"/>
    <property type="project" value="TreeGrafter"/>
</dbReference>
<organism evidence="11 12">
    <name type="scientific">Mesorhabditis spiculigera</name>
    <dbReference type="NCBI Taxonomy" id="96644"/>
    <lineage>
        <taxon>Eukaryota</taxon>
        <taxon>Metazoa</taxon>
        <taxon>Ecdysozoa</taxon>
        <taxon>Nematoda</taxon>
        <taxon>Chromadorea</taxon>
        <taxon>Rhabditida</taxon>
        <taxon>Rhabditina</taxon>
        <taxon>Rhabditomorpha</taxon>
        <taxon>Rhabditoidea</taxon>
        <taxon>Rhabditidae</taxon>
        <taxon>Mesorhabditinae</taxon>
        <taxon>Mesorhabditis</taxon>
    </lineage>
</organism>
<sequence>MSKKARAICIDDFMARQLAERTDILECAWHKRQEEGGEEEDEDHQKPIVDQAQLDAEADAEDARMRARRVKTFSTSDGWATRERAPNEFEHISRWRALTVYLTWVVLIMFAYVREFLRNWGIETSHIKVELDKQKQFTPLFDDFAAVYQRNCYVRVRDVFERPIGSVPGATVNLLDRYTDDGGWTFKMKGTQSSVINVGSYNYLGFAQNEGPCADTSAAIINQEGLANCSTVHENGRSHSQARLETLVAEFLGVEDSICFSMGFATNSMNAPCLVDKHSLIISDQYNHASLILGCRLSGASTKVFKHNDMKSLEKLLRDAIAYGNPKTYRPYRKILIIVEGIYSMEGSISNLPGIIELKKKYGAYLYLDEAHSIGAMGRSGRGCVEYWDCDPKDVDILMGTFTKSFGAAGGYIAGSKRVIDHLRVASPTGYYSGPMAPPIAEQIFTSMSIIMGRDGTNDGQKRVERLARNSRYFRLRLKQMGYIVYGSDDSPVVPVLIYYPTVCGFYGRQMLARGIGVVVVSFPATDMTEARVRICVSAAHTKEQLDTVLDAMREVGKESWCSSFSRHKHLYENLAIEW</sequence>
<feature type="non-terminal residue" evidence="11">
    <location>
        <position position="1"/>
    </location>
</feature>
<accession>A0AA36GBB0</accession>
<gene>
    <name evidence="11" type="ORF">MSPICULIGERA_LOCUS20468</name>
</gene>
<dbReference type="EC" id="2.3.1.50" evidence="3"/>
<feature type="transmembrane region" description="Helical" evidence="9">
    <location>
        <begin position="95"/>
        <end position="113"/>
    </location>
</feature>
<comment type="catalytic activity">
    <reaction evidence="7">
        <text>L-serine + hexadecanoyl-CoA + H(+) = 3-oxosphinganine + CO2 + CoA</text>
        <dbReference type="Rhea" id="RHEA:14761"/>
        <dbReference type="ChEBI" id="CHEBI:15378"/>
        <dbReference type="ChEBI" id="CHEBI:16526"/>
        <dbReference type="ChEBI" id="CHEBI:33384"/>
        <dbReference type="ChEBI" id="CHEBI:57287"/>
        <dbReference type="ChEBI" id="CHEBI:57379"/>
        <dbReference type="ChEBI" id="CHEBI:58299"/>
        <dbReference type="EC" id="2.3.1.50"/>
    </reaction>
</comment>
<comment type="cofactor">
    <cofactor evidence="1 8">
        <name>pyridoxal 5'-phosphate</name>
        <dbReference type="ChEBI" id="CHEBI:597326"/>
    </cofactor>
</comment>
<dbReference type="Gene3D" id="3.40.640.10">
    <property type="entry name" value="Type I PLP-dependent aspartate aminotransferase-like (Major domain)"/>
    <property type="match status" value="1"/>
</dbReference>
<dbReference type="InterPro" id="IPR015424">
    <property type="entry name" value="PyrdxlP-dep_Trfase"/>
</dbReference>
<dbReference type="InterPro" id="IPR015422">
    <property type="entry name" value="PyrdxlP-dep_Trfase_small"/>
</dbReference>
<dbReference type="GO" id="GO:0046513">
    <property type="term" value="P:ceramide biosynthetic process"/>
    <property type="evidence" value="ECO:0007669"/>
    <property type="project" value="TreeGrafter"/>
</dbReference>
<evidence type="ECO:0000256" key="7">
    <source>
        <dbReference type="ARBA" id="ARBA00048528"/>
    </source>
</evidence>
<evidence type="ECO:0000256" key="6">
    <source>
        <dbReference type="ARBA" id="ARBA00023315"/>
    </source>
</evidence>
<dbReference type="InterPro" id="IPR015421">
    <property type="entry name" value="PyrdxlP-dep_Trfase_major"/>
</dbReference>
<evidence type="ECO:0000313" key="11">
    <source>
        <dbReference type="EMBL" id="CAJ0582332.1"/>
    </source>
</evidence>
<reference evidence="11" key="1">
    <citation type="submission" date="2023-06" db="EMBL/GenBank/DDBJ databases">
        <authorList>
            <person name="Delattre M."/>
        </authorList>
    </citation>
    <scope>NUCLEOTIDE SEQUENCE</scope>
    <source>
        <strain evidence="11">AF72</strain>
    </source>
</reference>
<protein>
    <recommendedName>
        <fullName evidence="3">serine C-palmitoyltransferase</fullName>
        <ecNumber evidence="3">2.3.1.50</ecNumber>
    </recommendedName>
</protein>
<dbReference type="InterPro" id="IPR004839">
    <property type="entry name" value="Aminotransferase_I/II_large"/>
</dbReference>
<dbReference type="GO" id="GO:0030170">
    <property type="term" value="F:pyridoxal phosphate binding"/>
    <property type="evidence" value="ECO:0007669"/>
    <property type="project" value="InterPro"/>
</dbReference>
<comment type="caution">
    <text evidence="11">The sequence shown here is derived from an EMBL/GenBank/DDBJ whole genome shotgun (WGS) entry which is preliminary data.</text>
</comment>
<evidence type="ECO:0000256" key="2">
    <source>
        <dbReference type="ARBA" id="ARBA00008392"/>
    </source>
</evidence>
<evidence type="ECO:0000256" key="9">
    <source>
        <dbReference type="SAM" id="Phobius"/>
    </source>
</evidence>
<comment type="similarity">
    <text evidence="2 8">Belongs to the class-II pyridoxal-phosphate-dependent aminotransferase family.</text>
</comment>
<keyword evidence="12" id="KW-1185">Reference proteome</keyword>